<organism evidence="10 11">
    <name type="scientific">Vibrio quintilis</name>
    <dbReference type="NCBI Taxonomy" id="1117707"/>
    <lineage>
        <taxon>Bacteria</taxon>
        <taxon>Pseudomonadati</taxon>
        <taxon>Pseudomonadota</taxon>
        <taxon>Gammaproteobacteria</taxon>
        <taxon>Vibrionales</taxon>
        <taxon>Vibrionaceae</taxon>
        <taxon>Vibrio</taxon>
    </lineage>
</organism>
<gene>
    <name evidence="10" type="primary">epsF_1</name>
    <name evidence="10" type="ORF">VQ7734_01856</name>
</gene>
<dbReference type="GO" id="GO:0005886">
    <property type="term" value="C:plasma membrane"/>
    <property type="evidence" value="ECO:0007669"/>
    <property type="project" value="UniProtKB-SubCell"/>
</dbReference>
<evidence type="ECO:0000256" key="7">
    <source>
        <dbReference type="ARBA" id="ARBA00023136"/>
    </source>
</evidence>
<reference evidence="11" key="1">
    <citation type="submission" date="2016-12" db="EMBL/GenBank/DDBJ databases">
        <authorList>
            <person name="Rodrigo-Torres L."/>
            <person name="Arahal R.D."/>
            <person name="Lucena T."/>
        </authorList>
    </citation>
    <scope>NUCLEOTIDE SEQUENCE [LARGE SCALE GENOMIC DNA]</scope>
</reference>
<dbReference type="OrthoDB" id="9805682at2"/>
<dbReference type="Gene3D" id="1.20.81.30">
    <property type="entry name" value="Type II secretion system (T2SS), domain F"/>
    <property type="match status" value="2"/>
</dbReference>
<dbReference type="AlphaFoldDB" id="A0A1M7YTZ3"/>
<dbReference type="InterPro" id="IPR003004">
    <property type="entry name" value="GspF/PilC"/>
</dbReference>
<dbReference type="InterPro" id="IPR042094">
    <property type="entry name" value="T2SS_GspF_sf"/>
</dbReference>
<proteinExistence type="inferred from homology"/>
<sequence>MTDPINAIKRWRWINRNTASGKRRGYLWATTQEEAFAQLRQQHIIITHLYPAPLNTLEKIRSRITQQDITHLTRQLATMLSAGLTIPDALSLLSSQSKKPAMQVLLRNIHHQITHGSSVAESFESATSAFQTIYIRLIRAGETSGQLDKTFEQLARYQERKEHIRAKSVKAAIYPCIVMISAILLTCLMLTTIIPKFELMFRQFDASLPWFTCLVLSLSHQLQNHICLLLIITLLIITSLRLLCRHVAICRLMAEKFITGLPVFGKLFTETALIRSCRTLASCYHCGIPVLECIQNAQHVAGLICYEHAFARVIQQVSGGTPLYTALRQTQSFPELMIQMVMVGEESDNLDNMLGRVADHYESRIDQMVDHLGQLTEPLIILLLGVIVGGLIIAMYLPLFNLMAVVG</sequence>
<evidence type="ECO:0000256" key="8">
    <source>
        <dbReference type="SAM" id="Phobius"/>
    </source>
</evidence>
<evidence type="ECO:0000313" key="11">
    <source>
        <dbReference type="Proteomes" id="UP000184600"/>
    </source>
</evidence>
<accession>A0A1M7YTZ3</accession>
<feature type="transmembrane region" description="Helical" evidence="8">
    <location>
        <begin position="222"/>
        <end position="243"/>
    </location>
</feature>
<comment type="similarity">
    <text evidence="2">Belongs to the GSP F family.</text>
</comment>
<feature type="transmembrane region" description="Helical" evidence="8">
    <location>
        <begin position="171"/>
        <end position="194"/>
    </location>
</feature>
<name>A0A1M7YTZ3_9VIBR</name>
<dbReference type="GO" id="GO:0015628">
    <property type="term" value="P:protein secretion by the type II secretion system"/>
    <property type="evidence" value="ECO:0007669"/>
    <property type="project" value="TreeGrafter"/>
</dbReference>
<evidence type="ECO:0000256" key="1">
    <source>
        <dbReference type="ARBA" id="ARBA00004429"/>
    </source>
</evidence>
<dbReference type="RefSeq" id="WP_073581727.1">
    <property type="nucleotide sequence ID" value="NZ_AP024897.1"/>
</dbReference>
<keyword evidence="5 8" id="KW-0812">Transmembrane</keyword>
<evidence type="ECO:0000313" key="10">
    <source>
        <dbReference type="EMBL" id="SHO56093.1"/>
    </source>
</evidence>
<evidence type="ECO:0000256" key="2">
    <source>
        <dbReference type="ARBA" id="ARBA00005745"/>
    </source>
</evidence>
<dbReference type="Pfam" id="PF00482">
    <property type="entry name" value="T2SSF"/>
    <property type="match status" value="2"/>
</dbReference>
<dbReference type="PANTHER" id="PTHR30012:SF7">
    <property type="entry name" value="PROTEIN TRANSPORT PROTEIN HOFC HOMOLOG"/>
    <property type="match status" value="1"/>
</dbReference>
<dbReference type="Proteomes" id="UP000184600">
    <property type="component" value="Unassembled WGS sequence"/>
</dbReference>
<dbReference type="FunFam" id="1.20.81.30:FF:000001">
    <property type="entry name" value="Type II secretion system protein F"/>
    <property type="match status" value="1"/>
</dbReference>
<evidence type="ECO:0000256" key="4">
    <source>
        <dbReference type="ARBA" id="ARBA00022519"/>
    </source>
</evidence>
<keyword evidence="7 8" id="KW-0472">Membrane</keyword>
<evidence type="ECO:0000256" key="6">
    <source>
        <dbReference type="ARBA" id="ARBA00022989"/>
    </source>
</evidence>
<feature type="domain" description="Type II secretion system protein GspF" evidence="9">
    <location>
        <begin position="73"/>
        <end position="195"/>
    </location>
</feature>
<dbReference type="InterPro" id="IPR018076">
    <property type="entry name" value="T2SS_GspF_dom"/>
</dbReference>
<keyword evidence="11" id="KW-1185">Reference proteome</keyword>
<evidence type="ECO:0000256" key="5">
    <source>
        <dbReference type="ARBA" id="ARBA00022692"/>
    </source>
</evidence>
<protein>
    <submittedName>
        <fullName evidence="10">Type II secretion system protein F</fullName>
    </submittedName>
</protein>
<feature type="domain" description="Type II secretion system protein GspF" evidence="9">
    <location>
        <begin position="277"/>
        <end position="398"/>
    </location>
</feature>
<evidence type="ECO:0000256" key="3">
    <source>
        <dbReference type="ARBA" id="ARBA00022475"/>
    </source>
</evidence>
<dbReference type="STRING" id="1117707.VQ7734_01856"/>
<dbReference type="PANTHER" id="PTHR30012">
    <property type="entry name" value="GENERAL SECRETION PATHWAY PROTEIN"/>
    <property type="match status" value="1"/>
</dbReference>
<comment type="subcellular location">
    <subcellularLocation>
        <location evidence="1">Cell inner membrane</location>
        <topology evidence="1">Multi-pass membrane protein</topology>
    </subcellularLocation>
</comment>
<keyword evidence="6 8" id="KW-1133">Transmembrane helix</keyword>
<dbReference type="PRINTS" id="PR00812">
    <property type="entry name" value="BCTERIALGSPF"/>
</dbReference>
<feature type="transmembrane region" description="Helical" evidence="8">
    <location>
        <begin position="379"/>
        <end position="399"/>
    </location>
</feature>
<keyword evidence="4" id="KW-0997">Cell inner membrane</keyword>
<evidence type="ECO:0000259" key="9">
    <source>
        <dbReference type="Pfam" id="PF00482"/>
    </source>
</evidence>
<dbReference type="EMBL" id="FRFG01000020">
    <property type="protein sequence ID" value="SHO56093.1"/>
    <property type="molecule type" value="Genomic_DNA"/>
</dbReference>
<keyword evidence="3" id="KW-1003">Cell membrane</keyword>